<dbReference type="EMBL" id="JACHDR010000001">
    <property type="protein sequence ID" value="MBB5511489.1"/>
    <property type="molecule type" value="Genomic_DNA"/>
</dbReference>
<comment type="caution">
    <text evidence="1">The sequence shown here is derived from an EMBL/GenBank/DDBJ whole genome shotgun (WGS) entry which is preliminary data.</text>
</comment>
<dbReference type="Proteomes" id="UP000580797">
    <property type="component" value="Unassembled WGS sequence"/>
</dbReference>
<gene>
    <name evidence="1" type="ORF">HD598_000176</name>
</gene>
<organism evidence="1 2">
    <name type="scientific">Neomicrococcus aestuarii</name>
    <dbReference type="NCBI Taxonomy" id="556325"/>
    <lineage>
        <taxon>Bacteria</taxon>
        <taxon>Bacillati</taxon>
        <taxon>Actinomycetota</taxon>
        <taxon>Actinomycetes</taxon>
        <taxon>Micrococcales</taxon>
        <taxon>Micrococcaceae</taxon>
        <taxon>Neomicrococcus</taxon>
    </lineage>
</organism>
<accession>A0A7W8X096</accession>
<evidence type="ECO:0000313" key="2">
    <source>
        <dbReference type="Proteomes" id="UP000580797"/>
    </source>
</evidence>
<reference evidence="1 2" key="1">
    <citation type="submission" date="2020-08" db="EMBL/GenBank/DDBJ databases">
        <title>Sequencing the genomes of 1000 actinobacteria strains.</title>
        <authorList>
            <person name="Klenk H.-P."/>
        </authorList>
    </citation>
    <scope>NUCLEOTIDE SEQUENCE [LARGE SCALE GENOMIC DNA]</scope>
    <source>
        <strain evidence="1 2">DSM 105783</strain>
    </source>
</reference>
<dbReference type="SUPFAM" id="SSF53448">
    <property type="entry name" value="Nucleotide-diphospho-sugar transferases"/>
    <property type="match status" value="1"/>
</dbReference>
<dbReference type="RefSeq" id="WP_183663109.1">
    <property type="nucleotide sequence ID" value="NZ_BAAARH010000009.1"/>
</dbReference>
<proteinExistence type="predicted"/>
<dbReference type="InterPro" id="IPR029044">
    <property type="entry name" value="Nucleotide-diphossugar_trans"/>
</dbReference>
<sequence length="286" mass="33267">MTAIANIKKIKHQLFLGKKKAKFLAEELRDTGYRLRSKFVDFQFDASNYPLDFTALPSTHDPSVKSGFPHRIWCAWFGEQEMSDNRRSCYESILAQNSDLDVQLVTYQNLDTFIVEGSPLHPAFRLLSAVHQSDYIHAYLMHHHGGGFTGIKKHPVPWRDSFEAFEKETDAWIAGYRLPRVSEATYFPGELARDIHRNYSRLIGFSGKLVRSNTPLTHDWFHEVNRRVSYYQDLLEQFPGDAYGTTDGYPVPWTRIGSQVFEPLCLKYNTHLRIDNRLKPQLWGHR</sequence>
<name>A0A7W8X096_9MICC</name>
<evidence type="ECO:0000313" key="1">
    <source>
        <dbReference type="EMBL" id="MBB5511489.1"/>
    </source>
</evidence>
<protein>
    <recommendedName>
        <fullName evidence="3">Capsular biosynthesis protein</fullName>
    </recommendedName>
</protein>
<dbReference type="AlphaFoldDB" id="A0A7W8X096"/>
<evidence type="ECO:0008006" key="3">
    <source>
        <dbReference type="Google" id="ProtNLM"/>
    </source>
</evidence>